<evidence type="ECO:0000259" key="1">
    <source>
        <dbReference type="Pfam" id="PF24722"/>
    </source>
</evidence>
<dbReference type="EMBL" id="WTYR01000001">
    <property type="protein sequence ID" value="MXP09706.1"/>
    <property type="molecule type" value="Genomic_DNA"/>
</dbReference>
<feature type="domain" description="DUF7674" evidence="1">
    <location>
        <begin position="14"/>
        <end position="114"/>
    </location>
</feature>
<gene>
    <name evidence="2" type="ORF">GRI68_05895</name>
</gene>
<evidence type="ECO:0000313" key="3">
    <source>
        <dbReference type="Proteomes" id="UP000429229"/>
    </source>
</evidence>
<proteinExistence type="predicted"/>
<evidence type="ECO:0000313" key="2">
    <source>
        <dbReference type="EMBL" id="MXP09706.1"/>
    </source>
</evidence>
<protein>
    <recommendedName>
        <fullName evidence="1">DUF7674 domain-containing protein</fullName>
    </recommendedName>
</protein>
<organism evidence="2 3">
    <name type="scientific">Alteriqipengyuania halimionae</name>
    <dbReference type="NCBI Taxonomy" id="1926630"/>
    <lineage>
        <taxon>Bacteria</taxon>
        <taxon>Pseudomonadati</taxon>
        <taxon>Pseudomonadota</taxon>
        <taxon>Alphaproteobacteria</taxon>
        <taxon>Sphingomonadales</taxon>
        <taxon>Erythrobacteraceae</taxon>
        <taxon>Alteriqipengyuania</taxon>
    </lineage>
</organism>
<name>A0A6I4U1U6_9SPHN</name>
<dbReference type="Pfam" id="PF24722">
    <property type="entry name" value="DUF7674"/>
    <property type="match status" value="1"/>
</dbReference>
<keyword evidence="3" id="KW-1185">Reference proteome</keyword>
<sequence>MDERFEALTDQFIAEYRQPSEPSASGLPYYILMGSIADEIVTRMKNKDEDSCRAAFELVEKLHVEGDEYVQEAATVGLLEAVQGYMKGVMRFECAHRYLGPESRKWWDKLIRFWDHGDAAALRHD</sequence>
<reference evidence="2 3" key="1">
    <citation type="submission" date="2019-12" db="EMBL/GenBank/DDBJ databases">
        <title>Genomic-based taxomic classification of the family Erythrobacteraceae.</title>
        <authorList>
            <person name="Xu L."/>
        </authorList>
    </citation>
    <scope>NUCLEOTIDE SEQUENCE [LARGE SCALE GENOMIC DNA]</scope>
    <source>
        <strain evidence="2 3">LMG 29519</strain>
    </source>
</reference>
<dbReference type="RefSeq" id="WP_160616383.1">
    <property type="nucleotide sequence ID" value="NZ_WTYR01000001.1"/>
</dbReference>
<dbReference type="OrthoDB" id="8115730at2"/>
<accession>A0A6I4U1U6</accession>
<dbReference type="InterPro" id="IPR056091">
    <property type="entry name" value="DUF7674"/>
</dbReference>
<comment type="caution">
    <text evidence="2">The sequence shown here is derived from an EMBL/GenBank/DDBJ whole genome shotgun (WGS) entry which is preliminary data.</text>
</comment>
<dbReference type="Proteomes" id="UP000429229">
    <property type="component" value="Unassembled WGS sequence"/>
</dbReference>
<dbReference type="AlphaFoldDB" id="A0A6I4U1U6"/>